<evidence type="ECO:0000313" key="2">
    <source>
        <dbReference type="EMBL" id="RRH80826.1"/>
    </source>
</evidence>
<dbReference type="AlphaFoldDB" id="A0A3P3E448"/>
<proteinExistence type="predicted"/>
<dbReference type="GO" id="GO:0003677">
    <property type="term" value="F:DNA binding"/>
    <property type="evidence" value="ECO:0007669"/>
    <property type="project" value="InterPro"/>
</dbReference>
<dbReference type="Proteomes" id="UP000271590">
    <property type="component" value="Unassembled WGS sequence"/>
</dbReference>
<dbReference type="SMART" id="SM00530">
    <property type="entry name" value="HTH_XRE"/>
    <property type="match status" value="1"/>
</dbReference>
<dbReference type="InterPro" id="IPR001387">
    <property type="entry name" value="Cro/C1-type_HTH"/>
</dbReference>
<evidence type="ECO:0000313" key="3">
    <source>
        <dbReference type="Proteomes" id="UP000271590"/>
    </source>
</evidence>
<gene>
    <name evidence="2" type="ORF">EH244_30020</name>
</gene>
<dbReference type="InterPro" id="IPR010982">
    <property type="entry name" value="Lambda_DNA-bd_dom_sf"/>
</dbReference>
<dbReference type="EMBL" id="RQXU01000035">
    <property type="protein sequence ID" value="RRH80826.1"/>
    <property type="molecule type" value="Genomic_DNA"/>
</dbReference>
<dbReference type="Pfam" id="PF01381">
    <property type="entry name" value="HTH_3"/>
    <property type="match status" value="1"/>
</dbReference>
<dbReference type="CDD" id="cd00093">
    <property type="entry name" value="HTH_XRE"/>
    <property type="match status" value="1"/>
</dbReference>
<dbReference type="SUPFAM" id="SSF47413">
    <property type="entry name" value="lambda repressor-like DNA-binding domains"/>
    <property type="match status" value="1"/>
</dbReference>
<feature type="domain" description="HTH cro/C1-type" evidence="1">
    <location>
        <begin position="23"/>
        <end position="77"/>
    </location>
</feature>
<reference evidence="2 3" key="1">
    <citation type="submission" date="2018-11" db="EMBL/GenBank/DDBJ databases">
        <title>The genome of Variovorax sp T529.</title>
        <authorList>
            <person name="Gao J."/>
        </authorList>
    </citation>
    <scope>NUCLEOTIDE SEQUENCE [LARGE SCALE GENOMIC DNA]</scope>
    <source>
        <strain evidence="2 3">T529</strain>
    </source>
</reference>
<protein>
    <submittedName>
        <fullName evidence="2">XRE family transcriptional regulator</fullName>
    </submittedName>
</protein>
<accession>A0A3P3E448</accession>
<evidence type="ECO:0000259" key="1">
    <source>
        <dbReference type="PROSITE" id="PS50943"/>
    </source>
</evidence>
<dbReference type="PROSITE" id="PS50943">
    <property type="entry name" value="HTH_CROC1"/>
    <property type="match status" value="1"/>
</dbReference>
<comment type="caution">
    <text evidence="2">The sequence shown here is derived from an EMBL/GenBank/DDBJ whole genome shotgun (WGS) entry which is preliminary data.</text>
</comment>
<dbReference type="RefSeq" id="WP_124961940.1">
    <property type="nucleotide sequence ID" value="NZ_RQXU01000035.1"/>
</dbReference>
<organism evidence="2 3">
    <name type="scientific">Variovorax beijingensis</name>
    <dbReference type="NCBI Taxonomy" id="2496117"/>
    <lineage>
        <taxon>Bacteria</taxon>
        <taxon>Pseudomonadati</taxon>
        <taxon>Pseudomonadota</taxon>
        <taxon>Betaproteobacteria</taxon>
        <taxon>Burkholderiales</taxon>
        <taxon>Comamonadaceae</taxon>
        <taxon>Variovorax</taxon>
    </lineage>
</organism>
<sequence length="80" mass="9052">MTSPRNSSKQPKASAREVLALNLIRQRGAKGWSQEALAFEAGLHRTFVAHVERQARNISLDNLERLALALDLRPYQLLEE</sequence>
<name>A0A3P3E448_9BURK</name>
<dbReference type="Gene3D" id="1.10.260.40">
    <property type="entry name" value="lambda repressor-like DNA-binding domains"/>
    <property type="match status" value="1"/>
</dbReference>